<reference evidence="1 2" key="1">
    <citation type="submission" date="2020-03" db="EMBL/GenBank/DDBJ databases">
        <title>Whole genome shotgun sequence of Phytohabitans flavus NBRC 107702.</title>
        <authorList>
            <person name="Komaki H."/>
            <person name="Tamura T."/>
        </authorList>
    </citation>
    <scope>NUCLEOTIDE SEQUENCE [LARGE SCALE GENOMIC DNA]</scope>
    <source>
        <strain evidence="1 2">NBRC 107702</strain>
    </source>
</reference>
<keyword evidence="2" id="KW-1185">Reference proteome</keyword>
<proteinExistence type="predicted"/>
<protein>
    <recommendedName>
        <fullName evidence="3">Mesaconyl-C(4)-CoA hydratase</fullName>
    </recommendedName>
</protein>
<dbReference type="Gene3D" id="3.10.129.10">
    <property type="entry name" value="Hotdog Thioesterase"/>
    <property type="match status" value="2"/>
</dbReference>
<dbReference type="AlphaFoldDB" id="A0A6F8XSI0"/>
<dbReference type="InterPro" id="IPR029069">
    <property type="entry name" value="HotDog_dom_sf"/>
</dbReference>
<dbReference type="PANTHER" id="PTHR28152:SF1">
    <property type="entry name" value="HYDROXYACYL-THIOESTER DEHYDRATASE TYPE 2, MITOCHONDRIAL"/>
    <property type="match status" value="1"/>
</dbReference>
<accession>A0A6F8XSI0</accession>
<dbReference type="GO" id="GO:0019171">
    <property type="term" value="F:(3R)-hydroxyacyl-[acyl-carrier-protein] dehydratase activity"/>
    <property type="evidence" value="ECO:0007669"/>
    <property type="project" value="TreeGrafter"/>
</dbReference>
<gene>
    <name evidence="1" type="ORF">Pflav_031930</name>
</gene>
<dbReference type="EMBL" id="AP022870">
    <property type="protein sequence ID" value="BCB76783.1"/>
    <property type="molecule type" value="Genomic_DNA"/>
</dbReference>
<dbReference type="InterPro" id="IPR052741">
    <property type="entry name" value="Mitochondrial_HTD2"/>
</dbReference>
<dbReference type="KEGG" id="pfla:Pflav_031930"/>
<evidence type="ECO:0000313" key="2">
    <source>
        <dbReference type="Proteomes" id="UP000502508"/>
    </source>
</evidence>
<reference evidence="1 2" key="2">
    <citation type="submission" date="2020-03" db="EMBL/GenBank/DDBJ databases">
        <authorList>
            <person name="Ichikawa N."/>
            <person name="Kimura A."/>
            <person name="Kitahashi Y."/>
            <person name="Uohara A."/>
        </authorList>
    </citation>
    <scope>NUCLEOTIDE SEQUENCE [LARGE SCALE GENOMIC DNA]</scope>
    <source>
        <strain evidence="1 2">NBRC 107702</strain>
    </source>
</reference>
<evidence type="ECO:0008006" key="3">
    <source>
        <dbReference type="Google" id="ProtNLM"/>
    </source>
</evidence>
<sequence>MAGRVVREEVIAPEPAEALANLLDTDVPVAVLPPMWHWVYLLERRPSADLGPDGHPTSGVPAPPGPGLKRMFAGGRVTTTHPLRIGEPATRVSWVSRTSEKVGRSGPLTFLTLRTEISQGGQVAIVEESDLVYRAAGATSPPGGAPVAEPAAGPRLRLAVDEAFLFRFSALTYNAHRIHYDLGWARAEGYAGLVVHGPLQALMMAEFAGRYGAGLVGRTFGYRLVAPMVGTQTLTVLPGPEGAVAGARVVDTAGRLTAQSDVSSGNVTGNPSHHA</sequence>
<organism evidence="1 2">
    <name type="scientific">Phytohabitans flavus</name>
    <dbReference type="NCBI Taxonomy" id="1076124"/>
    <lineage>
        <taxon>Bacteria</taxon>
        <taxon>Bacillati</taxon>
        <taxon>Actinomycetota</taxon>
        <taxon>Actinomycetes</taxon>
        <taxon>Micromonosporales</taxon>
        <taxon>Micromonosporaceae</taxon>
    </lineage>
</organism>
<dbReference type="PANTHER" id="PTHR28152">
    <property type="entry name" value="HYDROXYACYL-THIOESTER DEHYDRATASE TYPE 2, MITOCHONDRIAL"/>
    <property type="match status" value="1"/>
</dbReference>
<name>A0A6F8XSI0_9ACTN</name>
<dbReference type="SUPFAM" id="SSF54637">
    <property type="entry name" value="Thioesterase/thiol ester dehydrase-isomerase"/>
    <property type="match status" value="1"/>
</dbReference>
<evidence type="ECO:0000313" key="1">
    <source>
        <dbReference type="EMBL" id="BCB76783.1"/>
    </source>
</evidence>
<dbReference type="Proteomes" id="UP000502508">
    <property type="component" value="Chromosome"/>
</dbReference>